<evidence type="ECO:0000256" key="2">
    <source>
        <dbReference type="ARBA" id="ARBA00048772"/>
    </source>
</evidence>
<dbReference type="Proteomes" id="UP000321408">
    <property type="component" value="Chromosome"/>
</dbReference>
<sequence>MEIRNLTKVSDFTREECENIIDYSIKMKADKFNSKYTSKLKYRTLLMFFAKPSLRTRVSFETGMTQLGGHAIFYSIQGSNIGVKETIEDTAKCASRYADIISARVYKRKEIQDIAKSSDVPVINMLDDFAHPCQILCDFQTIKEKKGSFDNLKLSFFGDSYNNVTYDLMRMCAMFGMNMDVACPNDPKYSPEAEVLEEIAEISKKTGSVIRVVHDAMEAAKDADILYADSWMSYGIPKDEEDTRVKLFMPFQVNAKVMGNAKTDAVFMNCLPAKRGYEESAEVIDGPQSIVFDQAENRLHVQKAIILFLLGIMD</sequence>
<evidence type="ECO:0000259" key="5">
    <source>
        <dbReference type="Pfam" id="PF00185"/>
    </source>
</evidence>
<dbReference type="KEGG" id="psyt:DSAG12_02328"/>
<dbReference type="RefSeq" id="WP_162306688.1">
    <property type="nucleotide sequence ID" value="NZ_CP042905.2"/>
</dbReference>
<proteinExistence type="inferred from homology"/>
<dbReference type="InterPro" id="IPR006131">
    <property type="entry name" value="Asp_carbamoyltransf_Asp/Orn-bd"/>
</dbReference>
<evidence type="ECO:0000259" key="6">
    <source>
        <dbReference type="Pfam" id="PF02729"/>
    </source>
</evidence>
<dbReference type="AlphaFoldDB" id="A0A5B9DBE9"/>
<feature type="domain" description="Aspartate/ornithine carbamoyltransferase Asp/Orn-binding" evidence="5">
    <location>
        <begin position="151"/>
        <end position="308"/>
    </location>
</feature>
<dbReference type="GO" id="GO:0019240">
    <property type="term" value="P:citrulline biosynthetic process"/>
    <property type="evidence" value="ECO:0007669"/>
    <property type="project" value="TreeGrafter"/>
</dbReference>
<dbReference type="GO" id="GO:0004585">
    <property type="term" value="F:ornithine carbamoyltransferase activity"/>
    <property type="evidence" value="ECO:0007669"/>
    <property type="project" value="UniProtKB-UniRule"/>
</dbReference>
<name>A0A5B9DBE9_9ARCH</name>
<evidence type="ECO:0000256" key="1">
    <source>
        <dbReference type="ARBA" id="ARBA00022679"/>
    </source>
</evidence>
<organism evidence="7 8">
    <name type="scientific">Promethearchaeum syntrophicum</name>
    <dbReference type="NCBI Taxonomy" id="2594042"/>
    <lineage>
        <taxon>Archaea</taxon>
        <taxon>Promethearchaeati</taxon>
        <taxon>Promethearchaeota</taxon>
        <taxon>Promethearchaeia</taxon>
        <taxon>Promethearchaeales</taxon>
        <taxon>Promethearchaeaceae</taxon>
        <taxon>Promethearchaeum</taxon>
    </lineage>
</organism>
<reference evidence="7 8" key="1">
    <citation type="journal article" date="2020" name="Nature">
        <title>Isolation of an archaeon at the prokaryote-eukaryote interface.</title>
        <authorList>
            <person name="Imachi H."/>
            <person name="Nobu M.K."/>
            <person name="Nakahara N."/>
            <person name="Morono Y."/>
            <person name="Ogawara M."/>
            <person name="Takaki Y."/>
            <person name="Takano Y."/>
            <person name="Uematsu K."/>
            <person name="Ikuta T."/>
            <person name="Ito M."/>
            <person name="Matsui Y."/>
            <person name="Miyazaki M."/>
            <person name="Murata K."/>
            <person name="Saito Y."/>
            <person name="Sakai S."/>
            <person name="Song C."/>
            <person name="Tasumi E."/>
            <person name="Yamanaka Y."/>
            <person name="Yamaguchi T."/>
            <person name="Kamagata Y."/>
            <person name="Tamaki H."/>
            <person name="Takai K."/>
        </authorList>
    </citation>
    <scope>NUCLEOTIDE SEQUENCE [LARGE SCALE GENOMIC DNA]</scope>
    <source>
        <strain evidence="7 8">MK-D1</strain>
    </source>
</reference>
<dbReference type="GeneID" id="41330316"/>
<evidence type="ECO:0000256" key="3">
    <source>
        <dbReference type="NCBIfam" id="TIGR00658"/>
    </source>
</evidence>
<evidence type="ECO:0000313" key="7">
    <source>
        <dbReference type="EMBL" id="QEE16498.1"/>
    </source>
</evidence>
<gene>
    <name evidence="7" type="primary">argF</name>
    <name evidence="7" type="ORF">DSAG12_02328</name>
</gene>
<dbReference type="Gene3D" id="3.40.50.1370">
    <property type="entry name" value="Aspartate/ornithine carbamoyltransferase"/>
    <property type="match status" value="2"/>
</dbReference>
<dbReference type="OrthoDB" id="4696at2157"/>
<dbReference type="GO" id="GO:0042450">
    <property type="term" value="P:L-arginine biosynthetic process via ornithine"/>
    <property type="evidence" value="ECO:0007669"/>
    <property type="project" value="UniProtKB-UniRule"/>
</dbReference>
<dbReference type="SUPFAM" id="SSF53671">
    <property type="entry name" value="Aspartate/ornithine carbamoyltransferase"/>
    <property type="match status" value="1"/>
</dbReference>
<dbReference type="EMBL" id="CP042905">
    <property type="protein sequence ID" value="QEE16498.1"/>
    <property type="molecule type" value="Genomic_DNA"/>
</dbReference>
<dbReference type="FunFam" id="3.40.50.1370:FF:000008">
    <property type="entry name" value="Ornithine carbamoyltransferase"/>
    <property type="match status" value="1"/>
</dbReference>
<reference evidence="7 8" key="2">
    <citation type="journal article" date="2024" name="Int. J. Syst. Evol. Microbiol.">
        <title>Promethearchaeum syntrophicum gen. nov., sp. nov., an anaerobic, obligately syntrophic archaeon, the first isolate of the lineage 'Asgard' archaea, and proposal of the new archaeal phylum Promethearchaeota phyl. nov. and kingdom Promethearchaeati regn. nov.</title>
        <authorList>
            <person name="Imachi H."/>
            <person name="Nobu M.K."/>
            <person name="Kato S."/>
            <person name="Takaki Y."/>
            <person name="Miyazaki M."/>
            <person name="Miyata M."/>
            <person name="Ogawara M."/>
            <person name="Saito Y."/>
            <person name="Sakai S."/>
            <person name="Tahara Y.O."/>
            <person name="Takano Y."/>
            <person name="Tasumi E."/>
            <person name="Uematsu K."/>
            <person name="Yoshimura T."/>
            <person name="Itoh T."/>
            <person name="Ohkuma M."/>
            <person name="Takai K."/>
        </authorList>
    </citation>
    <scope>NUCLEOTIDE SEQUENCE [LARGE SCALE GENOMIC DNA]</scope>
    <source>
        <strain evidence="7 8">MK-D1</strain>
    </source>
</reference>
<feature type="domain" description="Aspartate/ornithine carbamoyltransferase carbamoyl-P binding" evidence="6">
    <location>
        <begin position="4"/>
        <end position="144"/>
    </location>
</feature>
<dbReference type="NCBIfam" id="TIGR00658">
    <property type="entry name" value="orni_carb_tr"/>
    <property type="match status" value="1"/>
</dbReference>
<dbReference type="NCBIfam" id="NF001986">
    <property type="entry name" value="PRK00779.1"/>
    <property type="match status" value="1"/>
</dbReference>
<dbReference type="InterPro" id="IPR006132">
    <property type="entry name" value="Asp/Orn_carbamoyltranf_P-bd"/>
</dbReference>
<evidence type="ECO:0000313" key="8">
    <source>
        <dbReference type="Proteomes" id="UP000321408"/>
    </source>
</evidence>
<dbReference type="Pfam" id="PF02729">
    <property type="entry name" value="OTCace_N"/>
    <property type="match status" value="1"/>
</dbReference>
<evidence type="ECO:0000256" key="4">
    <source>
        <dbReference type="RuleBase" id="RU003634"/>
    </source>
</evidence>
<dbReference type="Pfam" id="PF00185">
    <property type="entry name" value="OTCace"/>
    <property type="match status" value="1"/>
</dbReference>
<dbReference type="InterPro" id="IPR002292">
    <property type="entry name" value="Orn/put_carbamltrans"/>
</dbReference>
<dbReference type="InterPro" id="IPR036901">
    <property type="entry name" value="Asp/Orn_carbamoylTrfase_sf"/>
</dbReference>
<comment type="similarity">
    <text evidence="4">Belongs to the aspartate/ornithine carbamoyltransferase superfamily.</text>
</comment>
<keyword evidence="1 4" id="KW-0808">Transferase</keyword>
<dbReference type="GO" id="GO:0016597">
    <property type="term" value="F:amino acid binding"/>
    <property type="evidence" value="ECO:0007669"/>
    <property type="project" value="InterPro"/>
</dbReference>
<keyword evidence="8" id="KW-1185">Reference proteome</keyword>
<dbReference type="EC" id="2.1.3.3" evidence="3"/>
<accession>A0A5B9DBE9</accession>
<protein>
    <recommendedName>
        <fullName evidence="3">Ornithine carbamoyltransferase</fullName>
        <ecNumber evidence="3">2.1.3.3</ecNumber>
    </recommendedName>
</protein>
<dbReference type="PRINTS" id="PR00100">
    <property type="entry name" value="AOTCASE"/>
</dbReference>
<dbReference type="InterPro" id="IPR006130">
    <property type="entry name" value="Asp/Orn_carbamoylTrfase"/>
</dbReference>
<dbReference type="PANTHER" id="PTHR45753">
    <property type="entry name" value="ORNITHINE CARBAMOYLTRANSFERASE, MITOCHONDRIAL"/>
    <property type="match status" value="1"/>
</dbReference>
<comment type="catalytic activity">
    <reaction evidence="2">
        <text>carbamoyl phosphate + L-ornithine = L-citrulline + phosphate + H(+)</text>
        <dbReference type="Rhea" id="RHEA:19513"/>
        <dbReference type="ChEBI" id="CHEBI:15378"/>
        <dbReference type="ChEBI" id="CHEBI:43474"/>
        <dbReference type="ChEBI" id="CHEBI:46911"/>
        <dbReference type="ChEBI" id="CHEBI:57743"/>
        <dbReference type="ChEBI" id="CHEBI:58228"/>
        <dbReference type="EC" id="2.1.3.3"/>
    </reaction>
</comment>
<dbReference type="PANTHER" id="PTHR45753:SF3">
    <property type="entry name" value="ORNITHINE TRANSCARBAMYLASE, MITOCHONDRIAL"/>
    <property type="match status" value="1"/>
</dbReference>
<dbReference type="PRINTS" id="PR00102">
    <property type="entry name" value="OTCASE"/>
</dbReference>